<organism evidence="4 5">
    <name type="scientific">Cryptococcus decagattii</name>
    <dbReference type="NCBI Taxonomy" id="1859122"/>
    <lineage>
        <taxon>Eukaryota</taxon>
        <taxon>Fungi</taxon>
        <taxon>Dikarya</taxon>
        <taxon>Basidiomycota</taxon>
        <taxon>Agaricomycotina</taxon>
        <taxon>Tremellomycetes</taxon>
        <taxon>Tremellales</taxon>
        <taxon>Cryptococcaceae</taxon>
        <taxon>Cryptococcus</taxon>
        <taxon>Cryptococcus gattii species complex</taxon>
    </lineage>
</organism>
<evidence type="ECO:0000313" key="5">
    <source>
        <dbReference type="Proteomes" id="UP001432216"/>
    </source>
</evidence>
<evidence type="ECO:0000256" key="2">
    <source>
        <dbReference type="SAM" id="MobiDB-lite"/>
    </source>
</evidence>
<sequence length="97" mass="11117">MPRLPAYTQGSVPSKHPNGKKSRQPSSARYMKLVNDGPGGSIIIKGKKAREMHEEEIRKKAARVKERNMAEIEAALEKERQNIRNRLRMQEERKAHG</sequence>
<dbReference type="GeneID" id="89989117"/>
<dbReference type="Proteomes" id="UP001432216">
    <property type="component" value="Chromosome 13"/>
</dbReference>
<reference evidence="4 5" key="1">
    <citation type="submission" date="2024-01" db="EMBL/GenBank/DDBJ databases">
        <title>Comparative genomics of Cryptococcus and Kwoniella reveals pathogenesis evolution and contrasting modes of karyotype evolution via chromosome fusion or intercentromeric recombination.</title>
        <authorList>
            <person name="Coelho M.A."/>
            <person name="David-Palma M."/>
            <person name="Shea T."/>
            <person name="Bowers K."/>
            <person name="McGinley-Smith S."/>
            <person name="Mohammad A.W."/>
            <person name="Gnirke A."/>
            <person name="Yurkov A.M."/>
            <person name="Nowrousian M."/>
            <person name="Sun S."/>
            <person name="Cuomo C.A."/>
            <person name="Heitman J."/>
        </authorList>
    </citation>
    <scope>NUCLEOTIDE SEQUENCE [LARGE SCALE GENOMIC DNA]</scope>
    <source>
        <strain evidence="4 5">7685027</strain>
    </source>
</reference>
<keyword evidence="5" id="KW-1185">Reference proteome</keyword>
<feature type="coiled-coil region" evidence="1">
    <location>
        <begin position="62"/>
        <end position="93"/>
    </location>
</feature>
<dbReference type="RefSeq" id="XP_064720280.1">
    <property type="nucleotide sequence ID" value="XM_064864208.1"/>
</dbReference>
<gene>
    <name evidence="3" type="ORF">IAS62_002343</name>
    <name evidence="4" type="ORF">IAS62_006245</name>
</gene>
<keyword evidence="1" id="KW-0175">Coiled coil</keyword>
<evidence type="ECO:0000313" key="3">
    <source>
        <dbReference type="EMBL" id="WVO21041.1"/>
    </source>
</evidence>
<evidence type="ECO:0000313" key="4">
    <source>
        <dbReference type="EMBL" id="WVO24866.1"/>
    </source>
</evidence>
<protein>
    <recommendedName>
        <fullName evidence="6">rRNA-processing protein</fullName>
    </recommendedName>
</protein>
<name>A0ABZ2B237_9TREE</name>
<dbReference type="EMBL" id="CP143808">
    <property type="protein sequence ID" value="WVO21041.1"/>
    <property type="molecule type" value="Genomic_DNA"/>
</dbReference>
<dbReference type="EMBL" id="CP143818">
    <property type="protein sequence ID" value="WVO24866.1"/>
    <property type="molecule type" value="Genomic_DNA"/>
</dbReference>
<dbReference type="Proteomes" id="UP001432216">
    <property type="component" value="Chromosome 3"/>
</dbReference>
<accession>A0ABZ2B237</accession>
<evidence type="ECO:0008006" key="6">
    <source>
        <dbReference type="Google" id="ProtNLM"/>
    </source>
</evidence>
<feature type="region of interest" description="Disordered" evidence="2">
    <location>
        <begin position="1"/>
        <end position="27"/>
    </location>
</feature>
<proteinExistence type="predicted"/>
<evidence type="ECO:0000256" key="1">
    <source>
        <dbReference type="SAM" id="Coils"/>
    </source>
</evidence>